<dbReference type="EMBL" id="JARIHO010000058">
    <property type="protein sequence ID" value="KAJ7318389.1"/>
    <property type="molecule type" value="Genomic_DNA"/>
</dbReference>
<evidence type="ECO:0000313" key="2">
    <source>
        <dbReference type="EMBL" id="KAJ7318389.1"/>
    </source>
</evidence>
<evidence type="ECO:0000313" key="3">
    <source>
        <dbReference type="Proteomes" id="UP001218218"/>
    </source>
</evidence>
<comment type="caution">
    <text evidence="2">The sequence shown here is derived from an EMBL/GenBank/DDBJ whole genome shotgun (WGS) entry which is preliminary data.</text>
</comment>
<organism evidence="2 3">
    <name type="scientific">Mycena albidolilacea</name>
    <dbReference type="NCBI Taxonomy" id="1033008"/>
    <lineage>
        <taxon>Eukaryota</taxon>
        <taxon>Fungi</taxon>
        <taxon>Dikarya</taxon>
        <taxon>Basidiomycota</taxon>
        <taxon>Agaricomycotina</taxon>
        <taxon>Agaricomycetes</taxon>
        <taxon>Agaricomycetidae</taxon>
        <taxon>Agaricales</taxon>
        <taxon>Marasmiineae</taxon>
        <taxon>Mycenaceae</taxon>
        <taxon>Mycena</taxon>
    </lineage>
</organism>
<dbReference type="AlphaFoldDB" id="A0AAD6ZD52"/>
<proteinExistence type="predicted"/>
<name>A0AAD6ZD52_9AGAR</name>
<evidence type="ECO:0000256" key="1">
    <source>
        <dbReference type="SAM" id="MobiDB-lite"/>
    </source>
</evidence>
<protein>
    <submittedName>
        <fullName evidence="2">Uncharacterized protein</fullName>
    </submittedName>
</protein>
<feature type="region of interest" description="Disordered" evidence="1">
    <location>
        <begin position="136"/>
        <end position="155"/>
    </location>
</feature>
<gene>
    <name evidence="2" type="ORF">DFH08DRAFT_819990</name>
</gene>
<accession>A0AAD6ZD52</accession>
<dbReference type="Proteomes" id="UP001218218">
    <property type="component" value="Unassembled WGS sequence"/>
</dbReference>
<reference evidence="2" key="1">
    <citation type="submission" date="2023-03" db="EMBL/GenBank/DDBJ databases">
        <title>Massive genome expansion in bonnet fungi (Mycena s.s.) driven by repeated elements and novel gene families across ecological guilds.</title>
        <authorList>
            <consortium name="Lawrence Berkeley National Laboratory"/>
            <person name="Harder C.B."/>
            <person name="Miyauchi S."/>
            <person name="Viragh M."/>
            <person name="Kuo A."/>
            <person name="Thoen E."/>
            <person name="Andreopoulos B."/>
            <person name="Lu D."/>
            <person name="Skrede I."/>
            <person name="Drula E."/>
            <person name="Henrissat B."/>
            <person name="Morin E."/>
            <person name="Kohler A."/>
            <person name="Barry K."/>
            <person name="LaButti K."/>
            <person name="Morin E."/>
            <person name="Salamov A."/>
            <person name="Lipzen A."/>
            <person name="Mereny Z."/>
            <person name="Hegedus B."/>
            <person name="Baldrian P."/>
            <person name="Stursova M."/>
            <person name="Weitz H."/>
            <person name="Taylor A."/>
            <person name="Grigoriev I.V."/>
            <person name="Nagy L.G."/>
            <person name="Martin F."/>
            <person name="Kauserud H."/>
        </authorList>
    </citation>
    <scope>NUCLEOTIDE SEQUENCE</scope>
    <source>
        <strain evidence="2">CBHHK002</strain>
    </source>
</reference>
<sequence length="208" mass="22836">MEPSIPVHAISGDRDWREGKWGQLEEIDKPCRMQDAIFLVRDHLSCYMVSGIACHTLTTGFPEWDVVRGCALRLETGPGSTCNYFDQVYFLLSFSQASQGQNKLHPWRKKKYAVFLTPVGVKQTVDALQIVKNSGAGADGDNGRGMDVGDAGKPSRRPHIAYSLPRLHADLPRTLFANTNSPGTSFYTYLNGPSFAPSARDSGGLNSI</sequence>
<keyword evidence="3" id="KW-1185">Reference proteome</keyword>